<name>A0AAV1G8H7_XYRNO</name>
<proteinExistence type="predicted"/>
<evidence type="ECO:0000313" key="2">
    <source>
        <dbReference type="Proteomes" id="UP001178508"/>
    </source>
</evidence>
<gene>
    <name evidence="1" type="ORF">XNOV1_A031700</name>
</gene>
<accession>A0AAV1G8H7</accession>
<keyword evidence="2" id="KW-1185">Reference proteome</keyword>
<dbReference type="EMBL" id="OY660875">
    <property type="protein sequence ID" value="CAJ1069525.1"/>
    <property type="molecule type" value="Genomic_DNA"/>
</dbReference>
<protein>
    <submittedName>
        <fullName evidence="1">Uncharacterized protein</fullName>
    </submittedName>
</protein>
<sequence>MKKKTNHSPCKTALRYRNVSHHGHWRAEVCGADNKPTCCFSELGGKQMLLRQAKHTQTPDKFMEVTDPGRPPATLWMCHTAHKTPRRARELRREACKSIQALTETR</sequence>
<reference evidence="1" key="1">
    <citation type="submission" date="2023-08" db="EMBL/GenBank/DDBJ databases">
        <authorList>
            <person name="Alioto T."/>
            <person name="Alioto T."/>
            <person name="Gomez Garrido J."/>
        </authorList>
    </citation>
    <scope>NUCLEOTIDE SEQUENCE</scope>
</reference>
<organism evidence="1 2">
    <name type="scientific">Xyrichtys novacula</name>
    <name type="common">Pearly razorfish</name>
    <name type="synonym">Hemipteronotus novacula</name>
    <dbReference type="NCBI Taxonomy" id="13765"/>
    <lineage>
        <taxon>Eukaryota</taxon>
        <taxon>Metazoa</taxon>
        <taxon>Chordata</taxon>
        <taxon>Craniata</taxon>
        <taxon>Vertebrata</taxon>
        <taxon>Euteleostomi</taxon>
        <taxon>Actinopterygii</taxon>
        <taxon>Neopterygii</taxon>
        <taxon>Teleostei</taxon>
        <taxon>Neoteleostei</taxon>
        <taxon>Acanthomorphata</taxon>
        <taxon>Eupercaria</taxon>
        <taxon>Labriformes</taxon>
        <taxon>Labridae</taxon>
        <taxon>Xyrichtys</taxon>
    </lineage>
</organism>
<dbReference type="AlphaFoldDB" id="A0AAV1G8H7"/>
<evidence type="ECO:0000313" key="1">
    <source>
        <dbReference type="EMBL" id="CAJ1069525.1"/>
    </source>
</evidence>
<dbReference type="Proteomes" id="UP001178508">
    <property type="component" value="Chromosome 12"/>
</dbReference>